<dbReference type="EMBL" id="JSUH01000015">
    <property type="protein sequence ID" value="KHD96535.1"/>
    <property type="molecule type" value="Genomic_DNA"/>
</dbReference>
<protein>
    <recommendedName>
        <fullName evidence="2">N-acetyltransferase domain-containing protein</fullName>
    </recommendedName>
</protein>
<dbReference type="Proteomes" id="UP000030466">
    <property type="component" value="Unassembled WGS sequence"/>
</dbReference>
<dbReference type="Pfam" id="PF00583">
    <property type="entry name" value="Acetyltransf_1"/>
    <property type="match status" value="1"/>
</dbReference>
<dbReference type="GO" id="GO:0016747">
    <property type="term" value="F:acyltransferase activity, transferring groups other than amino-acyl groups"/>
    <property type="evidence" value="ECO:0007669"/>
    <property type="project" value="InterPro"/>
</dbReference>
<feature type="region of interest" description="Disordered" evidence="1">
    <location>
        <begin position="1"/>
        <end position="21"/>
    </location>
</feature>
<dbReference type="InterPro" id="IPR000182">
    <property type="entry name" value="GNAT_dom"/>
</dbReference>
<sequence>MDGTHDGGLAQTGDAGVEMRELRRGDLPAAVEVIARGMRDNPVHLAAYGTDPDRRLRYHARLVRALLEAMPTTHVVGATQHGTLVAVAAAAPAGACQPRPRQRLRMLPHLAHLDPRAAVRVCTWINTWAGRDLAEAHVHLGPVAVDASLQGQGFGTILLREHCRRLDETGQTGYLETDKPANVVFYRRFGYDVVGEADVIGVPTWFMRRPATDIPH</sequence>
<proteinExistence type="predicted"/>
<dbReference type="RefSeq" id="WP_035929328.1">
    <property type="nucleotide sequence ID" value="NZ_JSUH01000015.1"/>
</dbReference>
<dbReference type="PANTHER" id="PTHR42791">
    <property type="entry name" value="GNAT FAMILY ACETYLTRANSFERASE"/>
    <property type="match status" value="1"/>
</dbReference>
<dbReference type="SUPFAM" id="SSF55729">
    <property type="entry name" value="Acyl-CoA N-acyltransferases (Nat)"/>
    <property type="match status" value="1"/>
</dbReference>
<evidence type="ECO:0000313" key="4">
    <source>
        <dbReference type="Proteomes" id="UP000030466"/>
    </source>
</evidence>
<feature type="domain" description="N-acetyltransferase" evidence="2">
    <location>
        <begin position="17"/>
        <end position="212"/>
    </location>
</feature>
<dbReference type="InterPro" id="IPR016181">
    <property type="entry name" value="Acyl_CoA_acyltransferase"/>
</dbReference>
<comment type="caution">
    <text evidence="3">The sequence shown here is derived from an EMBL/GenBank/DDBJ whole genome shotgun (WGS) entry which is preliminary data.</text>
</comment>
<evidence type="ECO:0000259" key="2">
    <source>
        <dbReference type="PROSITE" id="PS51186"/>
    </source>
</evidence>
<gene>
    <name evidence="3" type="ORF">GY22_14610</name>
</gene>
<dbReference type="PANTHER" id="PTHR42791:SF1">
    <property type="entry name" value="N-ACETYLTRANSFERASE DOMAIN-CONTAINING PROTEIN"/>
    <property type="match status" value="1"/>
</dbReference>
<dbReference type="InterPro" id="IPR052523">
    <property type="entry name" value="Trichothecene_AcTrans"/>
</dbReference>
<name>A0A0A6VN72_KOCRO</name>
<accession>A0A0A6VN72</accession>
<evidence type="ECO:0000313" key="3">
    <source>
        <dbReference type="EMBL" id="KHD96535.1"/>
    </source>
</evidence>
<dbReference type="OrthoDB" id="7057833at2"/>
<organism evidence="3 4">
    <name type="scientific">Kocuria rosea subsp. polaris</name>
    <dbReference type="NCBI Taxonomy" id="136273"/>
    <lineage>
        <taxon>Bacteria</taxon>
        <taxon>Bacillati</taxon>
        <taxon>Actinomycetota</taxon>
        <taxon>Actinomycetes</taxon>
        <taxon>Micrococcales</taxon>
        <taxon>Micrococcaceae</taxon>
        <taxon>Kocuria</taxon>
    </lineage>
</organism>
<dbReference type="Gene3D" id="3.40.630.30">
    <property type="match status" value="1"/>
</dbReference>
<keyword evidence="4" id="KW-1185">Reference proteome</keyword>
<dbReference type="AlphaFoldDB" id="A0A0A6VN72"/>
<evidence type="ECO:0000256" key="1">
    <source>
        <dbReference type="SAM" id="MobiDB-lite"/>
    </source>
</evidence>
<dbReference type="PROSITE" id="PS51186">
    <property type="entry name" value="GNAT"/>
    <property type="match status" value="1"/>
</dbReference>
<reference evidence="3 4" key="1">
    <citation type="journal article" date="2003" name="Int. J. Syst. Evol. Microbiol.">
        <title>Kocuria polaris sp. nov., an orange-pigmented psychrophilic bacterium isolated from an Antarctic cyanobacterial mat sample.</title>
        <authorList>
            <person name="Reddy G.S."/>
            <person name="Prakash J.S."/>
            <person name="Prabahar V."/>
            <person name="Matsumoto G.I."/>
            <person name="Stackebrandt E."/>
            <person name="Shivaji S."/>
        </authorList>
    </citation>
    <scope>NUCLEOTIDE SEQUENCE [LARGE SCALE GENOMIC DNA]</scope>
    <source>
        <strain evidence="3 4">CMS 76or</strain>
    </source>
</reference>